<evidence type="ECO:0000313" key="5">
    <source>
        <dbReference type="Proteomes" id="UP000310189"/>
    </source>
</evidence>
<protein>
    <recommendedName>
        <fullName evidence="3">NAD-dependent epimerase/dehydratase domain-containing protein</fullName>
    </recommendedName>
</protein>
<accession>A0A4T0FQE7</accession>
<dbReference type="PANTHER" id="PTHR10366">
    <property type="entry name" value="NAD DEPENDENT EPIMERASE/DEHYDRATASE"/>
    <property type="match status" value="1"/>
</dbReference>
<dbReference type="InterPro" id="IPR050425">
    <property type="entry name" value="NAD(P)_dehydrat-like"/>
</dbReference>
<dbReference type="InterPro" id="IPR036291">
    <property type="entry name" value="NAD(P)-bd_dom_sf"/>
</dbReference>
<sequence>MPAIHQGKVLVSGGSGFIGAHVCSALLVEGFHVRTTVRSSDKGEYLKKKLSEVSGGGGTFEYVIVEDIGAPDAFDDAVKGVDGILHTASPFHFNSDDPNELIQPAVEGTINILKSAHKHNKDVQRIVVTSSVASVMTPKDTPTVFTEKDWNTHSPQQVEEKGKEASRLDFYMASKTLAERAAWDFVEKEKPSFDLVTVEPPLVLGPCIHDIPTKDRMNTSIAKFYELFSGALKDADGDKLIEPLSNIVDVRDVANTHVLALTIPHAGGERFITASDRGMVTNQDFVDALHKRLPDNETVKKNVPIGEPGKGQTINRHRFANDKAKKVLAQTFYSQEQTAVDTFLSLEEYAQKW</sequence>
<reference evidence="4 5" key="1">
    <citation type="submission" date="2019-03" db="EMBL/GenBank/DDBJ databases">
        <title>Sequencing 23 genomes of Wallemia ichthyophaga.</title>
        <authorList>
            <person name="Gostincar C."/>
        </authorList>
    </citation>
    <scope>NUCLEOTIDE SEQUENCE [LARGE SCALE GENOMIC DNA]</scope>
    <source>
        <strain evidence="4 5">EXF-5753</strain>
    </source>
</reference>
<evidence type="ECO:0000256" key="1">
    <source>
        <dbReference type="ARBA" id="ARBA00023002"/>
    </source>
</evidence>
<dbReference type="CDD" id="cd05227">
    <property type="entry name" value="AR_SDR_e"/>
    <property type="match status" value="1"/>
</dbReference>
<dbReference type="SUPFAM" id="SSF51735">
    <property type="entry name" value="NAD(P)-binding Rossmann-fold domains"/>
    <property type="match status" value="1"/>
</dbReference>
<name>A0A4T0FQE7_9BASI</name>
<dbReference type="EMBL" id="SPNW01000019">
    <property type="protein sequence ID" value="TIA90450.1"/>
    <property type="molecule type" value="Genomic_DNA"/>
</dbReference>
<evidence type="ECO:0000256" key="2">
    <source>
        <dbReference type="ARBA" id="ARBA00023445"/>
    </source>
</evidence>
<comment type="similarity">
    <text evidence="2">Belongs to the NAD(P)-dependent epimerase/dehydratase family. Dihydroflavonol-4-reductase subfamily.</text>
</comment>
<proteinExistence type="inferred from homology"/>
<feature type="domain" description="NAD-dependent epimerase/dehydratase" evidence="3">
    <location>
        <begin position="9"/>
        <end position="267"/>
    </location>
</feature>
<comment type="caution">
    <text evidence="4">The sequence shown here is derived from an EMBL/GenBank/DDBJ whole genome shotgun (WGS) entry which is preliminary data.</text>
</comment>
<gene>
    <name evidence="4" type="ORF">E3P99_01595</name>
</gene>
<evidence type="ECO:0000313" key="4">
    <source>
        <dbReference type="EMBL" id="TIA90450.1"/>
    </source>
</evidence>
<dbReference type="Pfam" id="PF01370">
    <property type="entry name" value="Epimerase"/>
    <property type="match status" value="1"/>
</dbReference>
<dbReference type="OrthoDB" id="2735536at2759"/>
<dbReference type="InterPro" id="IPR001509">
    <property type="entry name" value="Epimerase_deHydtase"/>
</dbReference>
<dbReference type="Proteomes" id="UP000310189">
    <property type="component" value="Unassembled WGS sequence"/>
</dbReference>
<dbReference type="PANTHER" id="PTHR10366:SF564">
    <property type="entry name" value="STEROL-4-ALPHA-CARBOXYLATE 3-DEHYDROGENASE, DECARBOXYLATING"/>
    <property type="match status" value="1"/>
</dbReference>
<dbReference type="GO" id="GO:0016616">
    <property type="term" value="F:oxidoreductase activity, acting on the CH-OH group of donors, NAD or NADP as acceptor"/>
    <property type="evidence" value="ECO:0007669"/>
    <property type="project" value="TreeGrafter"/>
</dbReference>
<evidence type="ECO:0000259" key="3">
    <source>
        <dbReference type="Pfam" id="PF01370"/>
    </source>
</evidence>
<organism evidence="4 5">
    <name type="scientific">Wallemia hederae</name>
    <dbReference type="NCBI Taxonomy" id="1540922"/>
    <lineage>
        <taxon>Eukaryota</taxon>
        <taxon>Fungi</taxon>
        <taxon>Dikarya</taxon>
        <taxon>Basidiomycota</taxon>
        <taxon>Wallemiomycotina</taxon>
        <taxon>Wallemiomycetes</taxon>
        <taxon>Wallemiales</taxon>
        <taxon>Wallemiaceae</taxon>
        <taxon>Wallemia</taxon>
    </lineage>
</organism>
<dbReference type="Gene3D" id="3.40.50.720">
    <property type="entry name" value="NAD(P)-binding Rossmann-like Domain"/>
    <property type="match status" value="1"/>
</dbReference>
<keyword evidence="1" id="KW-0560">Oxidoreductase</keyword>
<keyword evidence="5" id="KW-1185">Reference proteome</keyword>
<dbReference type="AlphaFoldDB" id="A0A4T0FQE7"/>